<keyword evidence="7" id="KW-1185">Reference proteome</keyword>
<dbReference type="Proteomes" id="UP000003157">
    <property type="component" value="Unassembled WGS sequence"/>
</dbReference>
<dbReference type="GO" id="GO:0009403">
    <property type="term" value="P:toxin biosynthetic process"/>
    <property type="evidence" value="ECO:0007669"/>
    <property type="project" value="InterPro"/>
</dbReference>
<dbReference type="EMBL" id="ADKX01000039">
    <property type="protein sequence ID" value="EFW04244.1"/>
    <property type="molecule type" value="Genomic_DNA"/>
</dbReference>
<evidence type="ECO:0000256" key="5">
    <source>
        <dbReference type="SAM" id="Phobius"/>
    </source>
</evidence>
<dbReference type="Pfam" id="PF02674">
    <property type="entry name" value="Colicin_V"/>
    <property type="match status" value="1"/>
</dbReference>
<evidence type="ECO:0000313" key="7">
    <source>
        <dbReference type="Proteomes" id="UP000003157"/>
    </source>
</evidence>
<evidence type="ECO:0000256" key="4">
    <source>
        <dbReference type="ARBA" id="ARBA00023136"/>
    </source>
</evidence>
<gene>
    <name evidence="6" type="ORF">HMPREF9488_02527</name>
</gene>
<sequence length="258" mass="28844">MIDIIFVIFLVLMAIFGYIKGFVTRLYDFVGTIIVLFLSYFLAKPLSSLISIYSYDATDVFASMVGQMINQILVFIILMVVLMIIKKLIGIVIKPTLKTIMNTFSLTSFVDKILGLVLSLIEGLVISYLVIVFIVIPFTENGIANVQNTLLAKQVLKIVPDVSHQVIDLTGSFKQTGNAQPDSLETLTKILLTAKDMGFIDDEQVQKVFQENIQDQLSHEKMTLNATQIQQIEDILRESGYDQSLIQSILSNIHVSGE</sequence>
<evidence type="ECO:0000256" key="3">
    <source>
        <dbReference type="ARBA" id="ARBA00022989"/>
    </source>
</evidence>
<protein>
    <recommendedName>
        <fullName evidence="8">CvpA family protein</fullName>
    </recommendedName>
</protein>
<feature type="transmembrane region" description="Helical" evidence="5">
    <location>
        <begin position="30"/>
        <end position="52"/>
    </location>
</feature>
<evidence type="ECO:0008006" key="8">
    <source>
        <dbReference type="Google" id="ProtNLM"/>
    </source>
</evidence>
<dbReference type="PANTHER" id="PTHR37306">
    <property type="entry name" value="COLICIN V PRODUCTION PROTEIN"/>
    <property type="match status" value="1"/>
</dbReference>
<feature type="transmembrane region" description="Helical" evidence="5">
    <location>
        <begin position="6"/>
        <end position="23"/>
    </location>
</feature>
<evidence type="ECO:0000313" key="6">
    <source>
        <dbReference type="EMBL" id="EFW04244.1"/>
    </source>
</evidence>
<comment type="caution">
    <text evidence="6">The sequence shown here is derived from an EMBL/GenBank/DDBJ whole genome shotgun (WGS) entry which is preliminary data.</text>
</comment>
<evidence type="ECO:0000256" key="1">
    <source>
        <dbReference type="ARBA" id="ARBA00004141"/>
    </source>
</evidence>
<organism evidence="6 7">
    <name type="scientific">Coprobacillus cateniformis</name>
    <dbReference type="NCBI Taxonomy" id="100884"/>
    <lineage>
        <taxon>Bacteria</taxon>
        <taxon>Bacillati</taxon>
        <taxon>Bacillota</taxon>
        <taxon>Erysipelotrichia</taxon>
        <taxon>Erysipelotrichales</taxon>
        <taxon>Coprobacillaceae</taxon>
        <taxon>Coprobacillus</taxon>
    </lineage>
</organism>
<keyword evidence="2 5" id="KW-0812">Transmembrane</keyword>
<dbReference type="InterPro" id="IPR003825">
    <property type="entry name" value="Colicin-V_CvpA"/>
</dbReference>
<comment type="subcellular location">
    <subcellularLocation>
        <location evidence="1">Membrane</location>
        <topology evidence="1">Multi-pass membrane protein</topology>
    </subcellularLocation>
</comment>
<feature type="transmembrane region" description="Helical" evidence="5">
    <location>
        <begin position="72"/>
        <end position="93"/>
    </location>
</feature>
<accession>E7GCN5</accession>
<reference evidence="6 7" key="1">
    <citation type="submission" date="2010-12" db="EMBL/GenBank/DDBJ databases">
        <title>The Genome Sequence of Coprobacillus sp. strain 29_1.</title>
        <authorList>
            <consortium name="The Broad Institute Genome Sequencing Platform"/>
            <person name="Earl A."/>
            <person name="Ward D."/>
            <person name="Feldgarden M."/>
            <person name="Gevers D."/>
            <person name="Daigneault M."/>
            <person name="Sibley C.D."/>
            <person name="White A."/>
            <person name="Strauss J."/>
            <person name="Allen-Vercoe E."/>
            <person name="Young S.K."/>
            <person name="Zeng Q."/>
            <person name="Gargeya S."/>
            <person name="Fitzgerald M."/>
            <person name="Haas B."/>
            <person name="Abouelleil A."/>
            <person name="Alvarado L."/>
            <person name="Arachchi H.M."/>
            <person name="Berlin A."/>
            <person name="Brown A."/>
            <person name="Chapman S.B."/>
            <person name="Chen Z."/>
            <person name="Dunbar C."/>
            <person name="Freedman E."/>
            <person name="Gearin G."/>
            <person name="Gellesch M."/>
            <person name="Goldberg J."/>
            <person name="Griggs A."/>
            <person name="Gujja S."/>
            <person name="Heilman E."/>
            <person name="Heiman D."/>
            <person name="Howarth C."/>
            <person name="Larson L."/>
            <person name="Lui A."/>
            <person name="MacDonald P.J.P."/>
            <person name="Mehta T."/>
            <person name="Montmayeur A."/>
            <person name="Murphy C."/>
            <person name="Neiman D."/>
            <person name="Pearson M."/>
            <person name="Priest M."/>
            <person name="Roberts A."/>
            <person name="Saif S."/>
            <person name="Shea T."/>
            <person name="Shenoy N."/>
            <person name="Sisk P."/>
            <person name="Stolte C."/>
            <person name="Sykes S."/>
            <person name="White J."/>
            <person name="Yandava C."/>
            <person name="Nusbaum C."/>
            <person name="Birren B."/>
        </authorList>
    </citation>
    <scope>NUCLEOTIDE SEQUENCE [LARGE SCALE GENOMIC DNA]</scope>
    <source>
        <strain evidence="6 7">29_1</strain>
    </source>
</reference>
<keyword evidence="3 5" id="KW-1133">Transmembrane helix</keyword>
<dbReference type="PANTHER" id="PTHR37306:SF1">
    <property type="entry name" value="COLICIN V PRODUCTION PROTEIN"/>
    <property type="match status" value="1"/>
</dbReference>
<dbReference type="STRING" id="100884.GCA_000269565_00180"/>
<evidence type="ECO:0000256" key="2">
    <source>
        <dbReference type="ARBA" id="ARBA00022692"/>
    </source>
</evidence>
<dbReference type="HOGENOM" id="CLU_1076506_0_0_9"/>
<dbReference type="GO" id="GO:0016020">
    <property type="term" value="C:membrane"/>
    <property type="evidence" value="ECO:0007669"/>
    <property type="project" value="UniProtKB-SubCell"/>
</dbReference>
<proteinExistence type="predicted"/>
<dbReference type="eggNOG" id="ENOG5032S60">
    <property type="taxonomic scope" value="Bacteria"/>
</dbReference>
<keyword evidence="4 5" id="KW-0472">Membrane</keyword>
<dbReference type="AlphaFoldDB" id="E7GCN5"/>
<feature type="transmembrane region" description="Helical" evidence="5">
    <location>
        <begin position="113"/>
        <end position="138"/>
    </location>
</feature>
<name>E7GCN5_9FIRM</name>